<dbReference type="PIRSF" id="PIRSF017082">
    <property type="entry name" value="YflP"/>
    <property type="match status" value="1"/>
</dbReference>
<reference evidence="3 4" key="1">
    <citation type="submission" date="2016-03" db="EMBL/GenBank/DDBJ databases">
        <authorList>
            <consortium name="Pathogen Informatics"/>
        </authorList>
    </citation>
    <scope>NUCLEOTIDE SEQUENCE [LARGE SCALE GENOMIC DNA]</scope>
    <source>
        <strain evidence="3 4">NCTC13364</strain>
    </source>
</reference>
<evidence type="ECO:0000256" key="2">
    <source>
        <dbReference type="SAM" id="SignalP"/>
    </source>
</evidence>
<dbReference type="AlphaFoldDB" id="A0A157LVA1"/>
<sequence>MHKHLQRLSLLWMLALSAAGSHAGGFPDHPIRLLVGYGPGGGTDLIARLVATHVSQELGQPVVVENKPGAGGNIATDQVARSARDGYTLLLAANTVTINPHLYRNLATDIQRDVRGVGIIATSPIVLVAGPGSPFSTLDELLAYAKANPGKVSYGSPGVGTPQHLAVELLAHMSGLRMTHVPYKGSSQSLSDLLAGHIPLVSAAINSAQPYIESGKLRGLAVADAGRLDRLKAVPAIAERVKGYEVRIWYGLMAPANTPDAVVARLNQALAAAAKHPEMQARMQELGYELALGTPSAMDAEVAADVRKWGGVVKAAGLQAE</sequence>
<organism evidence="3 4">
    <name type="scientific">Bordetella ansorpii</name>
    <dbReference type="NCBI Taxonomy" id="288768"/>
    <lineage>
        <taxon>Bacteria</taxon>
        <taxon>Pseudomonadati</taxon>
        <taxon>Pseudomonadota</taxon>
        <taxon>Betaproteobacteria</taxon>
        <taxon>Burkholderiales</taxon>
        <taxon>Alcaligenaceae</taxon>
        <taxon>Bordetella</taxon>
    </lineage>
</organism>
<name>A0A157LVA1_9BORD</name>
<dbReference type="Gene3D" id="3.40.190.10">
    <property type="entry name" value="Periplasmic binding protein-like II"/>
    <property type="match status" value="1"/>
</dbReference>
<keyword evidence="2" id="KW-0732">Signal</keyword>
<dbReference type="CDD" id="cd13578">
    <property type="entry name" value="PBP2_Bug27"/>
    <property type="match status" value="1"/>
</dbReference>
<feature type="chain" id="PRO_5007614147" evidence="2">
    <location>
        <begin position="24"/>
        <end position="321"/>
    </location>
</feature>
<dbReference type="SUPFAM" id="SSF53850">
    <property type="entry name" value="Periplasmic binding protein-like II"/>
    <property type="match status" value="1"/>
</dbReference>
<dbReference type="Proteomes" id="UP000077037">
    <property type="component" value="Unassembled WGS sequence"/>
</dbReference>
<accession>A0A157LVA1</accession>
<dbReference type="PANTHER" id="PTHR42928">
    <property type="entry name" value="TRICARBOXYLATE-BINDING PROTEIN"/>
    <property type="match status" value="1"/>
</dbReference>
<evidence type="ECO:0000256" key="1">
    <source>
        <dbReference type="ARBA" id="ARBA00006987"/>
    </source>
</evidence>
<dbReference type="Pfam" id="PF03401">
    <property type="entry name" value="TctC"/>
    <property type="match status" value="1"/>
</dbReference>
<evidence type="ECO:0000313" key="3">
    <source>
        <dbReference type="EMBL" id="SAI00802.1"/>
    </source>
</evidence>
<dbReference type="InterPro" id="IPR042100">
    <property type="entry name" value="Bug_dom1"/>
</dbReference>
<dbReference type="EMBL" id="FKBS01000008">
    <property type="protein sequence ID" value="SAI00802.1"/>
    <property type="molecule type" value="Genomic_DNA"/>
</dbReference>
<protein>
    <submittedName>
        <fullName evidence="3">Lipoprotein</fullName>
    </submittedName>
</protein>
<dbReference type="InterPro" id="IPR005064">
    <property type="entry name" value="BUG"/>
</dbReference>
<gene>
    <name evidence="3" type="ORF">SAMEA1982600_00896</name>
</gene>
<dbReference type="RefSeq" id="WP_066409454.1">
    <property type="nucleotide sequence ID" value="NZ_FKBS01000008.1"/>
</dbReference>
<dbReference type="PANTHER" id="PTHR42928:SF5">
    <property type="entry name" value="BLR1237 PROTEIN"/>
    <property type="match status" value="1"/>
</dbReference>
<evidence type="ECO:0000313" key="4">
    <source>
        <dbReference type="Proteomes" id="UP000077037"/>
    </source>
</evidence>
<comment type="similarity">
    <text evidence="1">Belongs to the UPF0065 (bug) family.</text>
</comment>
<feature type="signal peptide" evidence="2">
    <location>
        <begin position="1"/>
        <end position="23"/>
    </location>
</feature>
<keyword evidence="3" id="KW-0449">Lipoprotein</keyword>
<dbReference type="Gene3D" id="3.40.190.150">
    <property type="entry name" value="Bordetella uptake gene, domain 1"/>
    <property type="match status" value="1"/>
</dbReference>
<proteinExistence type="inferred from homology"/>